<comment type="caution">
    <text evidence="3">The sequence shown here is derived from an EMBL/GenBank/DDBJ whole genome shotgun (WGS) entry which is preliminary data.</text>
</comment>
<evidence type="ECO:0000256" key="1">
    <source>
        <dbReference type="SAM" id="Coils"/>
    </source>
</evidence>
<accession>A0A4T0B5M5</accession>
<dbReference type="GO" id="GO:0051315">
    <property type="term" value="P:attachment of mitotic spindle microtubules to kinetochore"/>
    <property type="evidence" value="ECO:0007669"/>
    <property type="project" value="InterPro"/>
</dbReference>
<proteinExistence type="predicted"/>
<dbReference type="PANTHER" id="PTHR10643:SF2">
    <property type="entry name" value="KINETOCHORE PROTEIN NDC80 HOMOLOG"/>
    <property type="match status" value="1"/>
</dbReference>
<dbReference type="Proteomes" id="UP000304947">
    <property type="component" value="Unassembled WGS sequence"/>
</dbReference>
<evidence type="ECO:0000256" key="2">
    <source>
        <dbReference type="SAM" id="MobiDB-lite"/>
    </source>
</evidence>
<keyword evidence="1" id="KW-0175">Coiled coil</keyword>
<gene>
    <name evidence="3" type="ORF">D6C83_07304</name>
</gene>
<feature type="region of interest" description="Disordered" evidence="2">
    <location>
        <begin position="390"/>
        <end position="421"/>
    </location>
</feature>
<dbReference type="Gene3D" id="1.10.287.1490">
    <property type="match status" value="1"/>
</dbReference>
<dbReference type="EMBL" id="QZBU01003032">
    <property type="protein sequence ID" value="TIA29360.1"/>
    <property type="molecule type" value="Genomic_DNA"/>
</dbReference>
<evidence type="ECO:0000313" key="4">
    <source>
        <dbReference type="Proteomes" id="UP000304947"/>
    </source>
</evidence>
<protein>
    <submittedName>
        <fullName evidence="3">HEC/Ndc80p family protein-like protein</fullName>
    </submittedName>
</protein>
<dbReference type="InterPro" id="IPR005550">
    <property type="entry name" value="Kinetochore_Ndc80"/>
</dbReference>
<organism evidence="3 4">
    <name type="scientific">Aureobasidium pullulans</name>
    <name type="common">Black yeast</name>
    <name type="synonym">Pullularia pullulans</name>
    <dbReference type="NCBI Taxonomy" id="5580"/>
    <lineage>
        <taxon>Eukaryota</taxon>
        <taxon>Fungi</taxon>
        <taxon>Dikarya</taxon>
        <taxon>Ascomycota</taxon>
        <taxon>Pezizomycotina</taxon>
        <taxon>Dothideomycetes</taxon>
        <taxon>Dothideomycetidae</taxon>
        <taxon>Dothideales</taxon>
        <taxon>Saccotheciaceae</taxon>
        <taxon>Aureobasidium</taxon>
    </lineage>
</organism>
<sequence>MASKFEASNQQNLEQVKALEEESKQLQEQIDELGKTAPRLAKLDEQNKILEEDRVKFENYNNSIDKKVEKYEDRLRMLESEMQRLDQELADAEQERNSLQEMVDRQGITVSDIDRMTAERKRLQTGVESTNLRLEETRDAVAKKEAEAAQRLEELESVVSKYNRMAYEIGVIPPDAPNAHGQEYELILSTSEGPAFGSSQMGEQPQDADRLLAETGTGYQPHHLLNLDVRGSLKSNMINLRKEISERRNNALEADMNNHDLLDKIKEAIEDKRAEAETLEHRIRAAEDEFEKTKEITNSQKMASDAQIEKMEKELARMRAGLTESVQLMEQREMNTNLEYEQLTVASSALREELHTELERMLNDIIKFKVHIQGSLEGYEEFVAQEVERECEEQEREEMGADDEKYGEDVEAKVEEMDLDE</sequence>
<feature type="coiled-coil region" evidence="1">
    <location>
        <begin position="2"/>
        <end position="165"/>
    </location>
</feature>
<name>A0A4T0B5M5_AURPU</name>
<feature type="coiled-coil region" evidence="1">
    <location>
        <begin position="262"/>
        <end position="296"/>
    </location>
</feature>
<feature type="compositionally biased region" description="Basic and acidic residues" evidence="2">
    <location>
        <begin position="397"/>
        <end position="421"/>
    </location>
</feature>
<evidence type="ECO:0000313" key="3">
    <source>
        <dbReference type="EMBL" id="TIA29360.1"/>
    </source>
</evidence>
<dbReference type="AlphaFoldDB" id="A0A4T0B5M5"/>
<dbReference type="PANTHER" id="PTHR10643">
    <property type="entry name" value="KINETOCHORE PROTEIN NDC80"/>
    <property type="match status" value="1"/>
</dbReference>
<reference evidence="3 4" key="1">
    <citation type="submission" date="2018-10" db="EMBL/GenBank/DDBJ databases">
        <title>Fifty Aureobasidium pullulans genomes reveal a recombining polyextremotolerant generalist.</title>
        <authorList>
            <person name="Gostincar C."/>
            <person name="Turk M."/>
            <person name="Zajc J."/>
            <person name="Gunde-Cimerman N."/>
        </authorList>
    </citation>
    <scope>NUCLEOTIDE SEQUENCE [LARGE SCALE GENOMIC DNA]</scope>
    <source>
        <strain evidence="3 4">EXF-3380</strain>
    </source>
</reference>
<dbReference type="GO" id="GO:0031262">
    <property type="term" value="C:Ndc80 complex"/>
    <property type="evidence" value="ECO:0007669"/>
    <property type="project" value="InterPro"/>
</dbReference>